<evidence type="ECO:0000256" key="2">
    <source>
        <dbReference type="SAM" id="Phobius"/>
    </source>
</evidence>
<dbReference type="AlphaFoldDB" id="A0A8H4VRB1"/>
<keyword evidence="2" id="KW-1133">Transmembrane helix</keyword>
<organism evidence="3 4">
    <name type="scientific">Agrocybe pediades</name>
    <dbReference type="NCBI Taxonomy" id="84607"/>
    <lineage>
        <taxon>Eukaryota</taxon>
        <taxon>Fungi</taxon>
        <taxon>Dikarya</taxon>
        <taxon>Basidiomycota</taxon>
        <taxon>Agaricomycotina</taxon>
        <taxon>Agaricomycetes</taxon>
        <taxon>Agaricomycetidae</taxon>
        <taxon>Agaricales</taxon>
        <taxon>Agaricineae</taxon>
        <taxon>Strophariaceae</taxon>
        <taxon>Agrocybe</taxon>
    </lineage>
</organism>
<sequence>MMFESLEQQITHFFIPAYNLLQARLRATTVINAQAFLTPLSILLIGYGVPITALVCAFVEMIALVIFVFTYGVEGTVMNDTLPFLFSRLRIIVRFLYVAIASHVSPASKPTIYLESAFIARPAPESGPGLGLLHIPHQFFTFLFGEDYLASTILYFKTLPCRVGNYAVRQTEKKILHPSRRMLEKMKKDPILAFMLRVAFPLFAISVFWTSIMAAFFFACALDLATKMSAMGGEPRGTFLEYYLKTDDADTTLSIAEAEDDGDSTRLSIMDVDATLCGINDDGVKVKGSSDVGDIGATAVEEIVVDELLVVEDVEGQDDDVSEDTVEGIVEEVIEEVVVVSKEEVEVEVKEDVLEVVAKVDEDVVKMDGTVKMEEDMLAEKETLVFVVANVEESGSPVLGGEVGEEMVLVLGDLIGAEAFSESGPIEKKVGQENVCAAGQSTRLTPFAAPFVPRFVRKPIPIPAPVVPTCSTPAIPPPIPTSQITSAHWAPARTVSVVLEAPRRRGGRARKPTEGADGASANKGLSRKERHKKLMGLAAKDRP</sequence>
<dbReference type="EMBL" id="JAACJL010000030">
    <property type="protein sequence ID" value="KAF4617189.1"/>
    <property type="molecule type" value="Genomic_DNA"/>
</dbReference>
<protein>
    <submittedName>
        <fullName evidence="3">Uncharacterized protein</fullName>
    </submittedName>
</protein>
<keyword evidence="4" id="KW-1185">Reference proteome</keyword>
<feature type="region of interest" description="Disordered" evidence="1">
    <location>
        <begin position="498"/>
        <end position="543"/>
    </location>
</feature>
<feature type="transmembrane region" description="Helical" evidence="2">
    <location>
        <begin position="42"/>
        <end position="69"/>
    </location>
</feature>
<gene>
    <name evidence="3" type="ORF">D9613_005620</name>
</gene>
<evidence type="ECO:0000256" key="1">
    <source>
        <dbReference type="SAM" id="MobiDB-lite"/>
    </source>
</evidence>
<feature type="transmembrane region" description="Helical" evidence="2">
    <location>
        <begin position="191"/>
        <end position="219"/>
    </location>
</feature>
<keyword evidence="2" id="KW-0812">Transmembrane</keyword>
<evidence type="ECO:0000313" key="4">
    <source>
        <dbReference type="Proteomes" id="UP000521872"/>
    </source>
</evidence>
<keyword evidence="2" id="KW-0472">Membrane</keyword>
<name>A0A8H4VRB1_9AGAR</name>
<reference evidence="3 4" key="1">
    <citation type="submission" date="2019-12" db="EMBL/GenBank/DDBJ databases">
        <authorList>
            <person name="Floudas D."/>
            <person name="Bentzer J."/>
            <person name="Ahren D."/>
            <person name="Johansson T."/>
            <person name="Persson P."/>
            <person name="Tunlid A."/>
        </authorList>
    </citation>
    <scope>NUCLEOTIDE SEQUENCE [LARGE SCALE GENOMIC DNA]</scope>
    <source>
        <strain evidence="3 4">CBS 102.39</strain>
    </source>
</reference>
<dbReference type="Proteomes" id="UP000521872">
    <property type="component" value="Unassembled WGS sequence"/>
</dbReference>
<proteinExistence type="predicted"/>
<evidence type="ECO:0000313" key="3">
    <source>
        <dbReference type="EMBL" id="KAF4617189.1"/>
    </source>
</evidence>
<accession>A0A8H4VRB1</accession>
<comment type="caution">
    <text evidence="3">The sequence shown here is derived from an EMBL/GenBank/DDBJ whole genome shotgun (WGS) entry which is preliminary data.</text>
</comment>